<evidence type="ECO:0000256" key="2">
    <source>
        <dbReference type="ARBA" id="ARBA00022676"/>
    </source>
</evidence>
<feature type="domain" description="O-GlcNAc transferase C-terminal" evidence="8">
    <location>
        <begin position="225"/>
        <end position="407"/>
    </location>
</feature>
<comment type="pathway">
    <text evidence="1">Protein modification; protein glycosylation.</text>
</comment>
<dbReference type="InterPro" id="IPR029489">
    <property type="entry name" value="OGT/SEC/SPY_C"/>
</dbReference>
<dbReference type="EMBL" id="JAHQZT010000015">
    <property type="protein sequence ID" value="MBV0934049.1"/>
    <property type="molecule type" value="Genomic_DNA"/>
</dbReference>
<dbReference type="Proteomes" id="UP000755551">
    <property type="component" value="Unassembled WGS sequence"/>
</dbReference>
<accession>A0ABS6MCN7</accession>
<keyword evidence="3 9" id="KW-0808">Transferase</keyword>
<feature type="compositionally biased region" description="Polar residues" evidence="7">
    <location>
        <begin position="13"/>
        <end position="23"/>
    </location>
</feature>
<comment type="caution">
    <text evidence="9">The sequence shown here is derived from an EMBL/GenBank/DDBJ whole genome shotgun (WGS) entry which is preliminary data.</text>
</comment>
<evidence type="ECO:0000259" key="8">
    <source>
        <dbReference type="Pfam" id="PF13844"/>
    </source>
</evidence>
<protein>
    <submittedName>
        <fullName evidence="9">Glycosyltransferase</fullName>
        <ecNumber evidence="9">2.4.-.-</ecNumber>
    </submittedName>
</protein>
<dbReference type="EC" id="2.4.-.-" evidence="9"/>
<dbReference type="Pfam" id="PF13844">
    <property type="entry name" value="Glyco_transf_41"/>
    <property type="match status" value="2"/>
</dbReference>
<keyword evidence="10" id="KW-1185">Reference proteome</keyword>
<dbReference type="SMART" id="SM00028">
    <property type="entry name" value="TPR"/>
    <property type="match status" value="3"/>
</dbReference>
<feature type="repeat" description="TPR" evidence="6">
    <location>
        <begin position="108"/>
        <end position="141"/>
    </location>
</feature>
<dbReference type="PANTHER" id="PTHR44835:SF1">
    <property type="entry name" value="PROTEIN O-GLCNAC TRANSFERASE"/>
    <property type="match status" value="1"/>
</dbReference>
<feature type="region of interest" description="Disordered" evidence="7">
    <location>
        <begin position="1"/>
        <end position="23"/>
    </location>
</feature>
<dbReference type="GO" id="GO:0016757">
    <property type="term" value="F:glycosyltransferase activity"/>
    <property type="evidence" value="ECO:0007669"/>
    <property type="project" value="UniProtKB-KW"/>
</dbReference>
<dbReference type="PANTHER" id="PTHR44835">
    <property type="entry name" value="UDP-N-ACETYLGLUCOSAMINE--PEPTIDE N-ACETYLGLUCOSAMINYLTRANSFERASE SPINDLY-RELATED"/>
    <property type="match status" value="1"/>
</dbReference>
<keyword evidence="2 9" id="KW-0328">Glycosyltransferase</keyword>
<keyword evidence="4" id="KW-0677">Repeat</keyword>
<name>A0ABS6MCN7_9GAMM</name>
<proteinExistence type="predicted"/>
<feature type="domain" description="O-GlcNAc transferase C-terminal" evidence="8">
    <location>
        <begin position="431"/>
        <end position="604"/>
    </location>
</feature>
<feature type="compositionally biased region" description="Basic residues" evidence="7">
    <location>
        <begin position="1"/>
        <end position="12"/>
    </location>
</feature>
<organism evidence="9 10">
    <name type="scientific">Marinobacterium weihaiense</name>
    <dbReference type="NCBI Taxonomy" id="2851016"/>
    <lineage>
        <taxon>Bacteria</taxon>
        <taxon>Pseudomonadati</taxon>
        <taxon>Pseudomonadota</taxon>
        <taxon>Gammaproteobacteria</taxon>
        <taxon>Oceanospirillales</taxon>
        <taxon>Oceanospirillaceae</taxon>
        <taxon>Marinobacterium</taxon>
    </lineage>
</organism>
<feature type="repeat" description="TPR" evidence="6">
    <location>
        <begin position="176"/>
        <end position="209"/>
    </location>
</feature>
<evidence type="ECO:0000256" key="7">
    <source>
        <dbReference type="SAM" id="MobiDB-lite"/>
    </source>
</evidence>
<dbReference type="InterPro" id="IPR051939">
    <property type="entry name" value="Glycosyltr_41/O-GlcNAc_trsf"/>
</dbReference>
<dbReference type="PROSITE" id="PS50005">
    <property type="entry name" value="TPR"/>
    <property type="match status" value="2"/>
</dbReference>
<evidence type="ECO:0000313" key="10">
    <source>
        <dbReference type="Proteomes" id="UP000755551"/>
    </source>
</evidence>
<dbReference type="InterPro" id="IPR019734">
    <property type="entry name" value="TPR_rpt"/>
</dbReference>
<evidence type="ECO:0000256" key="5">
    <source>
        <dbReference type="ARBA" id="ARBA00022803"/>
    </source>
</evidence>
<dbReference type="Pfam" id="PF13181">
    <property type="entry name" value="TPR_8"/>
    <property type="match status" value="1"/>
</dbReference>
<keyword evidence="5 6" id="KW-0802">TPR repeat</keyword>
<evidence type="ECO:0000256" key="1">
    <source>
        <dbReference type="ARBA" id="ARBA00004922"/>
    </source>
</evidence>
<sequence length="1166" mass="131138">MSKRRAQPKQPKRTSPQKASSMTVATARQQLAMGNDTLSAYKYLLRYALDTKDMTAAKQLFDNNSLTLLRERDTALDLLHAEFFLLSGRHQDALLEANKVLAVKEDSDQAFYFASHAHYEQKQLNSALEQIDKALALAPNDQFYLFHKATILTELYRHPEAIPIYERLLKAFPTNDNILNNAGNLYRDLSDLKRAQSLYQKAIPIAGRNTLPYSNYLSILHYDPDATAEQIHQVCLEWERRFPLNKPAIRAVASDTTPDKVLRIGMVSGGFNGHPVGRMITRALEHLPAYAFEFYFYSSNGKVDGINKRFQALGHYELVNHLSDEALDAKIRQDKIDILIDLAGHFSGSRMRVMALEPAPVLVKWVGGLINTTGLSSIDYLVSDWIETPAGVDHLYTEKLMRLPGDYICYEMPDYIPPVKSLPAQRNGYITLGCFNNPTKVNDVVLEHWANILHALPGSHLYLKGHFYVSEELQQRIRAKLEQLGISAERVRIEGPSVHRELLDCYNEVDIALDPWPYSGGLTTCEAFAMGVPVVTMPGPTFAGRHSATHLVNAGMPELVTHSWEEYHARVLELAADLDSLATIRTHLRAVLLQSPVCDADTFAGHLNNALRAIWQRYCEGKQPEALSFNEQGEVVFADEAEPVPLLHPEAPPEAEDQQTFKWEFEGKVIAIDHGGQLMNVPVIKQMLEAGTLELIAFDPASHHLKHLLRHADGMHYYPNVLLGDGKPATLYACQSGNLSGTLKPLPAHDHLPEPIRHELKVLAELPINTLALDTVSELPRIDWLVLDDLNNSLDVLEQGSNALKNALLLHADIAFQPTHHRQPNLTEISHWAARHGFRFYCFSDDERRTHVPQTIIGANRYANELFSATALFIPAHERLKAMSDNDRRKLAFIADTAYGLEGLAYEVLGYNDPVTDEGSTGEASQYIDYKVHKQIADKQPRKPSGIRRPPRLIANSSTHTSAAGPVAKPHLTLPAAVAEHLKEVYAGAHTILEYGSGGSTIVASEMKGKRIFTVENDLDWADKMRRYIAQEPHPSPAIIHSVNTGPTAAWARPVDDSGWRNFHAYPLSVWDRDDFIEPDVVLIDGRFRIACFVATFMKIKKPTIVLFDDYADRDYYHVVERLAKPVKIIGRMAHFELVPTEIPREQLTWMIDSFNHVTYADNMRR</sequence>
<evidence type="ECO:0000256" key="6">
    <source>
        <dbReference type="PROSITE-ProRule" id="PRU00339"/>
    </source>
</evidence>
<reference evidence="9 10" key="1">
    <citation type="submission" date="2021-06" db="EMBL/GenBank/DDBJ databases">
        <title>Bacterium isolated from marine sediment.</title>
        <authorList>
            <person name="Zhu K.-L."/>
            <person name="Du Z.-J."/>
            <person name="Liang Q.-Y."/>
        </authorList>
    </citation>
    <scope>NUCLEOTIDE SEQUENCE [LARGE SCALE GENOMIC DNA]</scope>
    <source>
        <strain evidence="9 10">A346</strain>
    </source>
</reference>
<evidence type="ECO:0000256" key="3">
    <source>
        <dbReference type="ARBA" id="ARBA00022679"/>
    </source>
</evidence>
<gene>
    <name evidence="9" type="ORF">KTN04_11930</name>
</gene>
<feature type="region of interest" description="Disordered" evidence="7">
    <location>
        <begin position="936"/>
        <end position="968"/>
    </location>
</feature>
<evidence type="ECO:0000256" key="4">
    <source>
        <dbReference type="ARBA" id="ARBA00022737"/>
    </source>
</evidence>
<evidence type="ECO:0000313" key="9">
    <source>
        <dbReference type="EMBL" id="MBV0934049.1"/>
    </source>
</evidence>
<dbReference type="RefSeq" id="WP_217335459.1">
    <property type="nucleotide sequence ID" value="NZ_JAHQZT010000015.1"/>
</dbReference>